<dbReference type="InterPro" id="IPR015890">
    <property type="entry name" value="Chorismate_C"/>
</dbReference>
<dbReference type="RefSeq" id="WP_119439401.1">
    <property type="nucleotide sequence ID" value="NZ_QWGR01000013.1"/>
</dbReference>
<protein>
    <recommendedName>
        <fullName evidence="1">Chorismate-utilising enzyme C-terminal domain-containing protein</fullName>
    </recommendedName>
</protein>
<accession>A0A399SXL4</accession>
<proteinExistence type="predicted"/>
<dbReference type="OrthoDB" id="9806579at2"/>
<evidence type="ECO:0000313" key="3">
    <source>
        <dbReference type="Proteomes" id="UP000265926"/>
    </source>
</evidence>
<dbReference type="Pfam" id="PF00425">
    <property type="entry name" value="Chorismate_bind"/>
    <property type="match status" value="1"/>
</dbReference>
<evidence type="ECO:0000259" key="1">
    <source>
        <dbReference type="Pfam" id="PF00425"/>
    </source>
</evidence>
<dbReference type="Proteomes" id="UP000265926">
    <property type="component" value="Unassembled WGS sequence"/>
</dbReference>
<evidence type="ECO:0000313" key="2">
    <source>
        <dbReference type="EMBL" id="RIJ46593.1"/>
    </source>
</evidence>
<organism evidence="2 3">
    <name type="scientific">Maribellus luteus</name>
    <dbReference type="NCBI Taxonomy" id="2305463"/>
    <lineage>
        <taxon>Bacteria</taxon>
        <taxon>Pseudomonadati</taxon>
        <taxon>Bacteroidota</taxon>
        <taxon>Bacteroidia</taxon>
        <taxon>Marinilabiliales</taxon>
        <taxon>Prolixibacteraceae</taxon>
        <taxon>Maribellus</taxon>
    </lineage>
</organism>
<name>A0A399SXL4_9BACT</name>
<dbReference type="Gene3D" id="3.60.120.10">
    <property type="entry name" value="Anthranilate synthase"/>
    <property type="match status" value="1"/>
</dbReference>
<dbReference type="SUPFAM" id="SSF56322">
    <property type="entry name" value="ADC synthase"/>
    <property type="match status" value="1"/>
</dbReference>
<dbReference type="PANTHER" id="PTHR42839:SF2">
    <property type="entry name" value="ISOCHORISMATE SYNTHASE ENTC"/>
    <property type="match status" value="1"/>
</dbReference>
<dbReference type="PANTHER" id="PTHR42839">
    <property type="entry name" value="ISOCHORISMATE SYNTHASE ENTC"/>
    <property type="match status" value="1"/>
</dbReference>
<comment type="caution">
    <text evidence="2">The sequence shown here is derived from an EMBL/GenBank/DDBJ whole genome shotgun (WGS) entry which is preliminary data.</text>
</comment>
<keyword evidence="3" id="KW-1185">Reference proteome</keyword>
<gene>
    <name evidence="2" type="ORF">D1614_18155</name>
</gene>
<feature type="domain" description="Chorismate-utilising enzyme C-terminal" evidence="1">
    <location>
        <begin position="116"/>
        <end position="364"/>
    </location>
</feature>
<dbReference type="AlphaFoldDB" id="A0A399SXL4"/>
<dbReference type="InterPro" id="IPR005801">
    <property type="entry name" value="ADC_synthase"/>
</dbReference>
<dbReference type="EMBL" id="QWGR01000013">
    <property type="protein sequence ID" value="RIJ46593.1"/>
    <property type="molecule type" value="Genomic_DNA"/>
</dbReference>
<reference evidence="2 3" key="1">
    <citation type="submission" date="2018-08" db="EMBL/GenBank/DDBJ databases">
        <title>Pallidiluteibacterium maritimus gen. nov., sp. nov., isolated from coastal sediment.</title>
        <authorList>
            <person name="Zhou L.Y."/>
        </authorList>
    </citation>
    <scope>NUCLEOTIDE SEQUENCE [LARGE SCALE GENOMIC DNA]</scope>
    <source>
        <strain evidence="2 3">XSD2</strain>
    </source>
</reference>
<sequence>MEQVIKKAYSVFDALKTALQKKLTFAIYRLPGEEDVSLVVQKDHHLQQVDNLTGIPAKGGFLIAPFDKDNGQKTYLIRPDFVVRNSLDKDTFNSIEALSPSGLNGMEHIPPAETSHDEYINLLNDTIGAIQGGEYDKVVLSHVKIHPGEYFPELKKIFHILCATYPNAFVYLFRIQGHCWVGATPEPLLCSRDNELYTVSLAGTRPYSAENADIANWNKKERMEQEYVTRYVEDVLKRHNIQQYRKSGPYTKRAGRLLHLRTDFTIPMEEVGKKIPSLIESLHPTSAVCGMPMKKSLQFIKSKEKHHREYYAGYLGPVGIDKELRLFVNLRCMKVLEGQLALYVGGGITADSVAEDEWEETEIKADTLLSILHQIQ</sequence>